<dbReference type="Pfam" id="PF00335">
    <property type="entry name" value="Tetraspanin"/>
    <property type="match status" value="1"/>
</dbReference>
<comment type="similarity">
    <text evidence="2 6">Belongs to the tetraspanin (TM4SF) family.</text>
</comment>
<evidence type="ECO:0000256" key="1">
    <source>
        <dbReference type="ARBA" id="ARBA00004141"/>
    </source>
</evidence>
<feature type="transmembrane region" description="Helical" evidence="6">
    <location>
        <begin position="204"/>
        <end position="228"/>
    </location>
</feature>
<dbReference type="EMBL" id="CP111014">
    <property type="protein sequence ID" value="WAR00952.1"/>
    <property type="molecule type" value="Genomic_DNA"/>
</dbReference>
<name>A0ABY7DTB1_MYAAR</name>
<dbReference type="Gene3D" id="1.10.1450.10">
    <property type="entry name" value="Tetraspanin"/>
    <property type="match status" value="1"/>
</dbReference>
<dbReference type="CDD" id="cd03127">
    <property type="entry name" value="tetraspanin_LEL"/>
    <property type="match status" value="1"/>
</dbReference>
<keyword evidence="8" id="KW-1185">Reference proteome</keyword>
<reference evidence="7" key="1">
    <citation type="submission" date="2022-11" db="EMBL/GenBank/DDBJ databases">
        <title>Centuries of genome instability and evolution in soft-shell clam transmissible cancer (bioRxiv).</title>
        <authorList>
            <person name="Hart S.F.M."/>
            <person name="Yonemitsu M.A."/>
            <person name="Giersch R.M."/>
            <person name="Beal B.F."/>
            <person name="Arriagada G."/>
            <person name="Davis B.W."/>
            <person name="Ostrander E.A."/>
            <person name="Goff S.P."/>
            <person name="Metzger M.J."/>
        </authorList>
    </citation>
    <scope>NUCLEOTIDE SEQUENCE</scope>
    <source>
        <strain evidence="7">MELC-2E11</strain>
        <tissue evidence="7">Siphon/mantle</tissue>
    </source>
</reference>
<dbReference type="InterPro" id="IPR008952">
    <property type="entry name" value="Tetraspanin_EC2_sf"/>
</dbReference>
<dbReference type="InterPro" id="IPR018503">
    <property type="entry name" value="Tetraspanin_CS"/>
</dbReference>
<dbReference type="Proteomes" id="UP001164746">
    <property type="component" value="Chromosome 3"/>
</dbReference>
<feature type="transmembrane region" description="Helical" evidence="6">
    <location>
        <begin position="83"/>
        <end position="107"/>
    </location>
</feature>
<organism evidence="7 8">
    <name type="scientific">Mya arenaria</name>
    <name type="common">Soft-shell clam</name>
    <dbReference type="NCBI Taxonomy" id="6604"/>
    <lineage>
        <taxon>Eukaryota</taxon>
        <taxon>Metazoa</taxon>
        <taxon>Spiralia</taxon>
        <taxon>Lophotrochozoa</taxon>
        <taxon>Mollusca</taxon>
        <taxon>Bivalvia</taxon>
        <taxon>Autobranchia</taxon>
        <taxon>Heteroconchia</taxon>
        <taxon>Euheterodonta</taxon>
        <taxon>Imparidentia</taxon>
        <taxon>Neoheterodontei</taxon>
        <taxon>Myida</taxon>
        <taxon>Myoidea</taxon>
        <taxon>Myidae</taxon>
        <taxon>Mya</taxon>
    </lineage>
</organism>
<protein>
    <recommendedName>
        <fullName evidence="6">Tetraspanin</fullName>
    </recommendedName>
</protein>
<evidence type="ECO:0000313" key="7">
    <source>
        <dbReference type="EMBL" id="WAR00952.1"/>
    </source>
</evidence>
<feature type="transmembrane region" description="Helical" evidence="6">
    <location>
        <begin position="55"/>
        <end position="76"/>
    </location>
</feature>
<evidence type="ECO:0000256" key="2">
    <source>
        <dbReference type="ARBA" id="ARBA00006840"/>
    </source>
</evidence>
<keyword evidence="3 6" id="KW-0812">Transmembrane</keyword>
<evidence type="ECO:0000256" key="6">
    <source>
        <dbReference type="RuleBase" id="RU361218"/>
    </source>
</evidence>
<accession>A0ABY7DTB1</accession>
<evidence type="ECO:0000256" key="3">
    <source>
        <dbReference type="ARBA" id="ARBA00022692"/>
    </source>
</evidence>
<dbReference type="PRINTS" id="PR00259">
    <property type="entry name" value="TMFOUR"/>
</dbReference>
<proteinExistence type="inferred from homology"/>
<evidence type="ECO:0000256" key="4">
    <source>
        <dbReference type="ARBA" id="ARBA00022989"/>
    </source>
</evidence>
<dbReference type="PIRSF" id="PIRSF002419">
    <property type="entry name" value="Tetraspanin"/>
    <property type="match status" value="1"/>
</dbReference>
<dbReference type="PANTHER" id="PTHR19282:SF544">
    <property type="entry name" value="TETRASPANIN"/>
    <property type="match status" value="1"/>
</dbReference>
<dbReference type="InterPro" id="IPR000301">
    <property type="entry name" value="Tetraspanin_animals"/>
</dbReference>
<dbReference type="PANTHER" id="PTHR19282">
    <property type="entry name" value="TETRASPANIN"/>
    <property type="match status" value="1"/>
</dbReference>
<gene>
    <name evidence="7" type="ORF">MAR_025324</name>
</gene>
<dbReference type="InterPro" id="IPR018499">
    <property type="entry name" value="Tetraspanin/Peripherin"/>
</dbReference>
<dbReference type="PROSITE" id="PS00421">
    <property type="entry name" value="TM4_1"/>
    <property type="match status" value="1"/>
</dbReference>
<sequence>MASCSGTFSKIALSVIGFLFWGAAAGLIFLGAWVFKTYKHYNELTTANLTLIPALIVIIVGVILFFLGCMGCCAAFKENKCLLAVFFSLMLVILTALVMAGVLGYVFRNNLESSVKDGLTQALNKYPKLENETNTEKDQIDYLQKKMKCCGISNYTDWKNTTRVTVPQSCCINGTKCDVLKTSNLYKQGCLKQLEDEFVKNLKYVAGVAITFAVIMLLGMMCSCVLLCKRKEVRYELLGGPNSGLRV</sequence>
<comment type="subcellular location">
    <subcellularLocation>
        <location evidence="1 6">Membrane</location>
        <topology evidence="1 6">Multi-pass membrane protein</topology>
    </subcellularLocation>
</comment>
<feature type="transmembrane region" description="Helical" evidence="6">
    <location>
        <begin position="12"/>
        <end position="35"/>
    </location>
</feature>
<dbReference type="SUPFAM" id="SSF48652">
    <property type="entry name" value="Tetraspanin"/>
    <property type="match status" value="1"/>
</dbReference>
<keyword evidence="5 6" id="KW-0472">Membrane</keyword>
<keyword evidence="4 6" id="KW-1133">Transmembrane helix</keyword>
<evidence type="ECO:0000313" key="8">
    <source>
        <dbReference type="Proteomes" id="UP001164746"/>
    </source>
</evidence>
<evidence type="ECO:0000256" key="5">
    <source>
        <dbReference type="ARBA" id="ARBA00023136"/>
    </source>
</evidence>